<reference evidence="2 4" key="1">
    <citation type="submission" date="2016-10" db="EMBL/GenBank/DDBJ databases">
        <authorList>
            <person name="Varghese N."/>
            <person name="Submissions S."/>
        </authorList>
    </citation>
    <scope>NUCLEOTIDE SEQUENCE [LARGE SCALE GENOMIC DNA]</scope>
    <source>
        <strain evidence="2 4">DSM 17835</strain>
    </source>
</reference>
<gene>
    <name evidence="3" type="ORF">FIV36_23610</name>
    <name evidence="2" type="ORF">SAMN05216591_0374</name>
</gene>
<dbReference type="OrthoDB" id="8702972at2"/>
<protein>
    <submittedName>
        <fullName evidence="2">Chromosome partitioning protein, ParB family</fullName>
    </submittedName>
</protein>
<dbReference type="PANTHER" id="PTHR33375:SF1">
    <property type="entry name" value="CHROMOSOME-PARTITIONING PROTEIN PARB-RELATED"/>
    <property type="match status" value="1"/>
</dbReference>
<feature type="domain" description="ParB-like N-terminal" evidence="1">
    <location>
        <begin position="6"/>
        <end position="87"/>
    </location>
</feature>
<evidence type="ECO:0000313" key="2">
    <source>
        <dbReference type="EMBL" id="SDE61230.1"/>
    </source>
</evidence>
<evidence type="ECO:0000313" key="5">
    <source>
        <dbReference type="Proteomes" id="UP000317951"/>
    </source>
</evidence>
<name>A0A5C5QAT2_9PSED</name>
<keyword evidence="4" id="KW-1185">Reference proteome</keyword>
<dbReference type="InterPro" id="IPR036086">
    <property type="entry name" value="ParB/Sulfiredoxin_sf"/>
</dbReference>
<dbReference type="PANTHER" id="PTHR33375">
    <property type="entry name" value="CHROMOSOME-PARTITIONING PROTEIN PARB-RELATED"/>
    <property type="match status" value="1"/>
</dbReference>
<dbReference type="EMBL" id="LT629689">
    <property type="protein sequence ID" value="SDE61230.1"/>
    <property type="molecule type" value="Genomic_DNA"/>
</dbReference>
<dbReference type="RefSeq" id="WP_010566450.1">
    <property type="nucleotide sequence ID" value="NZ_LT629689.1"/>
</dbReference>
<dbReference type="GeneID" id="78551920"/>
<dbReference type="InterPro" id="IPR050336">
    <property type="entry name" value="Chromosome_partition/occlusion"/>
</dbReference>
<dbReference type="Proteomes" id="UP000317951">
    <property type="component" value="Unassembled WGS sequence"/>
</dbReference>
<dbReference type="Gene3D" id="3.90.1530.30">
    <property type="match status" value="1"/>
</dbReference>
<accession>A0A5C5QAT2</accession>
<dbReference type="SUPFAM" id="SSF110849">
    <property type="entry name" value="ParB/Sulfiredoxin"/>
    <property type="match status" value="1"/>
</dbReference>
<dbReference type="AlphaFoldDB" id="A0A5C5QAT2"/>
<dbReference type="SMART" id="SM00470">
    <property type="entry name" value="ParB"/>
    <property type="match status" value="1"/>
</dbReference>
<dbReference type="Pfam" id="PF02195">
    <property type="entry name" value="ParB_N"/>
    <property type="match status" value="1"/>
</dbReference>
<dbReference type="InterPro" id="IPR003115">
    <property type="entry name" value="ParB_N"/>
</dbReference>
<dbReference type="EMBL" id="VFET01000025">
    <property type="protein sequence ID" value="TWS01626.1"/>
    <property type="molecule type" value="Genomic_DNA"/>
</dbReference>
<sequence length="280" mass="30008">MADQIIQCQASLIKVANRFRKDFGDIESLAASISEIGLLQPIGIDSGYRLVFGERRLRACLSLGWEKIPVRTVHLDSILQGEMAENEFRKDFTPSERVAIGEAIERELGSRLGANQHSEGPENFPDPKGDTRDIAAKAAGFGNGKTYEQAKRVANEAAPELVQAMDEGRASVSGAVALLVLPKDQQASVAVGDKKSIQQASKAAKAPPKEQARASDLILSVITQVELIGRYVERSEVGVPSFAGQFLSDLIEADSTIQARLSAILPVLQGLSDIASAVEA</sequence>
<evidence type="ECO:0000313" key="4">
    <source>
        <dbReference type="Proteomes" id="UP000182858"/>
    </source>
</evidence>
<evidence type="ECO:0000313" key="3">
    <source>
        <dbReference type="EMBL" id="TWS01626.1"/>
    </source>
</evidence>
<organism evidence="3 5">
    <name type="scientific">Pseudomonas extremaustralis</name>
    <dbReference type="NCBI Taxonomy" id="359110"/>
    <lineage>
        <taxon>Bacteria</taxon>
        <taxon>Pseudomonadati</taxon>
        <taxon>Pseudomonadota</taxon>
        <taxon>Gammaproteobacteria</taxon>
        <taxon>Pseudomonadales</taxon>
        <taxon>Pseudomonadaceae</taxon>
        <taxon>Pseudomonas</taxon>
    </lineage>
</organism>
<proteinExistence type="predicted"/>
<reference evidence="3 5" key="2">
    <citation type="submission" date="2019-06" db="EMBL/GenBank/DDBJ databases">
        <title>Pseudomonas bimorpha sp. nov. isolated from bovine raw milk and skim milk concentrate.</title>
        <authorList>
            <person name="Hofmann K."/>
            <person name="Huptas C."/>
            <person name="Doll E."/>
            <person name="Scherer S."/>
            <person name="Wenning M."/>
        </authorList>
    </citation>
    <scope>NUCLEOTIDE SEQUENCE [LARGE SCALE GENOMIC DNA]</scope>
    <source>
        <strain evidence="3 5">DSM 17835</strain>
    </source>
</reference>
<dbReference type="GO" id="GO:0045881">
    <property type="term" value="P:positive regulation of sporulation resulting in formation of a cellular spore"/>
    <property type="evidence" value="ECO:0007669"/>
    <property type="project" value="TreeGrafter"/>
</dbReference>
<dbReference type="Proteomes" id="UP000182858">
    <property type="component" value="Chromosome I"/>
</dbReference>
<evidence type="ECO:0000259" key="1">
    <source>
        <dbReference type="SMART" id="SM00470"/>
    </source>
</evidence>
<dbReference type="GO" id="GO:0007059">
    <property type="term" value="P:chromosome segregation"/>
    <property type="evidence" value="ECO:0007669"/>
    <property type="project" value="TreeGrafter"/>
</dbReference>
<dbReference type="GO" id="GO:0005694">
    <property type="term" value="C:chromosome"/>
    <property type="evidence" value="ECO:0007669"/>
    <property type="project" value="TreeGrafter"/>
</dbReference>